<evidence type="ECO:0000313" key="6">
    <source>
        <dbReference type="Proteomes" id="UP000000602"/>
    </source>
</evidence>
<feature type="binding site" evidence="4">
    <location>
        <position position="65"/>
    </location>
    <ligand>
        <name>molybdate</name>
        <dbReference type="ChEBI" id="CHEBI:36264"/>
    </ligand>
</feature>
<dbReference type="PANTHER" id="PTHR30632:SF0">
    <property type="entry name" value="SULFATE-BINDING PROTEIN"/>
    <property type="match status" value="1"/>
</dbReference>
<name>Q6ANJ5_DESPS</name>
<dbReference type="GO" id="GO:0030973">
    <property type="term" value="F:molybdate ion binding"/>
    <property type="evidence" value="ECO:0007669"/>
    <property type="project" value="TreeGrafter"/>
</dbReference>
<evidence type="ECO:0000256" key="4">
    <source>
        <dbReference type="PIRSR" id="PIRSR004846-1"/>
    </source>
</evidence>
<dbReference type="SUPFAM" id="SSF53850">
    <property type="entry name" value="Periplasmic binding protein-like II"/>
    <property type="match status" value="1"/>
</dbReference>
<evidence type="ECO:0000256" key="3">
    <source>
        <dbReference type="ARBA" id="ARBA00022729"/>
    </source>
</evidence>
<dbReference type="InterPro" id="IPR005950">
    <property type="entry name" value="ModA"/>
</dbReference>
<reference evidence="6" key="1">
    <citation type="journal article" date="2004" name="Environ. Microbiol.">
        <title>The genome of Desulfotalea psychrophila, a sulfate-reducing bacterium from permanently cold Arctic sediments.</title>
        <authorList>
            <person name="Rabus R."/>
            <person name="Ruepp A."/>
            <person name="Frickey T."/>
            <person name="Rattei T."/>
            <person name="Fartmann B."/>
            <person name="Stark M."/>
            <person name="Bauer M."/>
            <person name="Zibat A."/>
            <person name="Lombardot T."/>
            <person name="Becker I."/>
            <person name="Amann J."/>
            <person name="Gellner K."/>
            <person name="Teeling H."/>
            <person name="Leuschner W.D."/>
            <person name="Gloeckner F.-O."/>
            <person name="Lupas A.N."/>
            <person name="Amann R."/>
            <person name="Klenk H.-P."/>
        </authorList>
    </citation>
    <scope>NUCLEOTIDE SEQUENCE [LARGE SCALE GENOMIC DNA]</scope>
    <source>
        <strain evidence="6">DSM 12343 / LSv54</strain>
    </source>
</reference>
<dbReference type="GO" id="GO:0046872">
    <property type="term" value="F:metal ion binding"/>
    <property type="evidence" value="ECO:0007669"/>
    <property type="project" value="UniProtKB-KW"/>
</dbReference>
<dbReference type="Proteomes" id="UP000000602">
    <property type="component" value="Chromosome"/>
</dbReference>
<protein>
    <submittedName>
        <fullName evidence="5">Related to molybdenum ABC-transporter, periplasmic substrate-binding protein</fullName>
    </submittedName>
</protein>
<proteinExistence type="inferred from homology"/>
<evidence type="ECO:0000256" key="2">
    <source>
        <dbReference type="ARBA" id="ARBA00022723"/>
    </source>
</evidence>
<dbReference type="CDD" id="cd13517">
    <property type="entry name" value="PBP2_ModA3_like"/>
    <property type="match status" value="1"/>
</dbReference>
<dbReference type="KEGG" id="dps:DP1350"/>
<evidence type="ECO:0000256" key="1">
    <source>
        <dbReference type="ARBA" id="ARBA00009175"/>
    </source>
</evidence>
<keyword evidence="6" id="KW-1185">Reference proteome</keyword>
<dbReference type="EMBL" id="CR522870">
    <property type="protein sequence ID" value="CAG36079.1"/>
    <property type="molecule type" value="Genomic_DNA"/>
</dbReference>
<comment type="similarity">
    <text evidence="1">Belongs to the bacterial solute-binding protein ModA family.</text>
</comment>
<keyword evidence="2 4" id="KW-0479">Metal-binding</keyword>
<evidence type="ECO:0000313" key="5">
    <source>
        <dbReference type="EMBL" id="CAG36079.1"/>
    </source>
</evidence>
<keyword evidence="3" id="KW-0732">Signal</keyword>
<gene>
    <name evidence="5" type="ordered locus">DP1350</name>
</gene>
<dbReference type="Pfam" id="PF13531">
    <property type="entry name" value="SBP_bac_11"/>
    <property type="match status" value="1"/>
</dbReference>
<dbReference type="NCBIfam" id="TIGR01256">
    <property type="entry name" value="modA"/>
    <property type="match status" value="1"/>
</dbReference>
<organism evidence="5 6">
    <name type="scientific">Desulfotalea psychrophila (strain LSv54 / DSM 12343)</name>
    <dbReference type="NCBI Taxonomy" id="177439"/>
    <lineage>
        <taxon>Bacteria</taxon>
        <taxon>Pseudomonadati</taxon>
        <taxon>Thermodesulfobacteriota</taxon>
        <taxon>Desulfobulbia</taxon>
        <taxon>Desulfobulbales</taxon>
        <taxon>Desulfocapsaceae</taxon>
        <taxon>Desulfotalea</taxon>
    </lineage>
</organism>
<dbReference type="Gene3D" id="3.40.190.10">
    <property type="entry name" value="Periplasmic binding protein-like II"/>
    <property type="match status" value="2"/>
</dbReference>
<dbReference type="HOGENOM" id="CLU_065520_2_0_7"/>
<dbReference type="RefSeq" id="WP_011188591.1">
    <property type="nucleotide sequence ID" value="NC_006138.1"/>
</dbReference>
<keyword evidence="4" id="KW-0500">Molybdenum</keyword>
<dbReference type="GO" id="GO:0015689">
    <property type="term" value="P:molybdate ion transport"/>
    <property type="evidence" value="ECO:0007669"/>
    <property type="project" value="InterPro"/>
</dbReference>
<dbReference type="OrthoDB" id="9786399at2"/>
<dbReference type="STRING" id="177439.DP1350"/>
<sequence>MKNKICQTIWLILILLLTYMPCIAWSESEPLTVYSGAGLMKPMDELKADFEARYKIPVRIIYGGSGELFGMIAIRKAGDVFIPGAEKYIKDAINKGMARAKGQRSVCYHVPIIMVPAGNPGNVQSLQDLVRPGVRVALADAKAAAIGKVANSILKKNFLTEQVAKNVVVRPSTTNQLLIYIATHQVDACIAWGDQATWGEAKGKVEVVHIPPAQNTVKTIPAAIVTYSKQADKAQLFIDYIASPEGKVLWQKWGFPIDKAE</sequence>
<dbReference type="InterPro" id="IPR050682">
    <property type="entry name" value="ModA/WtpA"/>
</dbReference>
<dbReference type="PANTHER" id="PTHR30632">
    <property type="entry name" value="MOLYBDATE-BINDING PERIPLASMIC PROTEIN"/>
    <property type="match status" value="1"/>
</dbReference>
<dbReference type="AlphaFoldDB" id="Q6ANJ5"/>
<dbReference type="eggNOG" id="COG0725">
    <property type="taxonomic scope" value="Bacteria"/>
</dbReference>
<accession>Q6ANJ5</accession>
<dbReference type="PIRSF" id="PIRSF004846">
    <property type="entry name" value="ModA"/>
    <property type="match status" value="1"/>
</dbReference>